<proteinExistence type="predicted"/>
<dbReference type="EMBL" id="CAKLBY020000231">
    <property type="protein sequence ID" value="CAK7938547.1"/>
    <property type="molecule type" value="Genomic_DNA"/>
</dbReference>
<keyword evidence="1" id="KW-0732">Signal</keyword>
<reference evidence="2" key="1">
    <citation type="submission" date="2024-01" db="EMBL/GenBank/DDBJ databases">
        <authorList>
            <person name="Webb A."/>
        </authorList>
    </citation>
    <scope>NUCLEOTIDE SEQUENCE</scope>
    <source>
        <strain evidence="2">Pm1</strain>
    </source>
</reference>
<protein>
    <submittedName>
        <fullName evidence="2">Uncharacterized protein</fullName>
    </submittedName>
</protein>
<gene>
    <name evidence="2" type="ORF">PM001_LOCUS23697</name>
</gene>
<accession>A0AAV1UX22</accession>
<comment type="caution">
    <text evidence="2">The sequence shown here is derived from an EMBL/GenBank/DDBJ whole genome shotgun (WGS) entry which is preliminary data.</text>
</comment>
<feature type="chain" id="PRO_5043348425" evidence="1">
    <location>
        <begin position="23"/>
        <end position="296"/>
    </location>
</feature>
<organism evidence="2 3">
    <name type="scientific">Peronospora matthiolae</name>
    <dbReference type="NCBI Taxonomy" id="2874970"/>
    <lineage>
        <taxon>Eukaryota</taxon>
        <taxon>Sar</taxon>
        <taxon>Stramenopiles</taxon>
        <taxon>Oomycota</taxon>
        <taxon>Peronosporomycetes</taxon>
        <taxon>Peronosporales</taxon>
        <taxon>Peronosporaceae</taxon>
        <taxon>Peronospora</taxon>
    </lineage>
</organism>
<evidence type="ECO:0000313" key="2">
    <source>
        <dbReference type="EMBL" id="CAK7938547.1"/>
    </source>
</evidence>
<evidence type="ECO:0000313" key="3">
    <source>
        <dbReference type="Proteomes" id="UP001162060"/>
    </source>
</evidence>
<dbReference type="AlphaFoldDB" id="A0AAV1UX22"/>
<evidence type="ECO:0000256" key="1">
    <source>
        <dbReference type="SAM" id="SignalP"/>
    </source>
</evidence>
<sequence length="296" mass="33654">MKAMRFIFIFTLCTTGLPLASYGHTSDVSDPALATRRTHESKNHIGFRQANSLAFDEVSHEENAERFADIFRTSITKLVGGLRRFVARRRRTKIKTFDGAIPPSAEVKTIEDVHVAPAATVDHINSPPVLSDLEELTIPVGLQDDLRIIAYYAGKAEVPDELNDQIKAKARQLVLSLPIHRDPSQTDAERVKIYLHLRSLLDAHDLALMLGYAKHSHDSKALFNAGTIQVMQSAHFYHSEVKPDEYMRLLTNKFGVNEFVRDSYKTYKTLYMEWEQSIFMKRSIPAAELFNNQPIR</sequence>
<name>A0AAV1UX22_9STRA</name>
<dbReference type="Proteomes" id="UP001162060">
    <property type="component" value="Unassembled WGS sequence"/>
</dbReference>
<feature type="signal peptide" evidence="1">
    <location>
        <begin position="1"/>
        <end position="22"/>
    </location>
</feature>